<evidence type="ECO:0000256" key="4">
    <source>
        <dbReference type="ARBA" id="ARBA00022630"/>
    </source>
</evidence>
<dbReference type="InterPro" id="IPR036188">
    <property type="entry name" value="FAD/NAD-bd_sf"/>
</dbReference>
<dbReference type="InterPro" id="IPR051205">
    <property type="entry name" value="UbiH/COQ6_monooxygenase"/>
</dbReference>
<dbReference type="PANTHER" id="PTHR43876:SF7">
    <property type="entry name" value="UBIQUINONE BIOSYNTHESIS MONOOXYGENASE COQ6, MITOCHONDRIAL"/>
    <property type="match status" value="1"/>
</dbReference>
<evidence type="ECO:0000256" key="1">
    <source>
        <dbReference type="ARBA" id="ARBA00001974"/>
    </source>
</evidence>
<keyword evidence="4" id="KW-0285">Flavoprotein</keyword>
<name>A0A1G8KXC2_9HYPH</name>
<dbReference type="Pfam" id="PF01494">
    <property type="entry name" value="FAD_binding_3"/>
    <property type="match status" value="1"/>
</dbReference>
<keyword evidence="7" id="KW-0503">Monooxygenase</keyword>
<evidence type="ECO:0000256" key="6">
    <source>
        <dbReference type="ARBA" id="ARBA00023002"/>
    </source>
</evidence>
<evidence type="ECO:0000256" key="3">
    <source>
        <dbReference type="ARBA" id="ARBA00005349"/>
    </source>
</evidence>
<keyword evidence="10" id="KW-1185">Reference proteome</keyword>
<dbReference type="NCBIfam" id="TIGR01988">
    <property type="entry name" value="Ubi-OHases"/>
    <property type="match status" value="1"/>
</dbReference>
<sequence>MGRIAALIKLHDLIYMLIRSDRPPRIATGKPKLDRRDTARILVAGSGPAGQIAALGFADAGFPVTLVGPEANGQDGRTTALMNPALKILERLGVLDAVRSQAAPLKVMRIVDATSRLIRSPVVIFRASEIGEEQFGLNLPNSALNPALARVVAAHSGIEWRKAMIETWRLEGDHAHAILSDGSEITASLAVAADGRLSPAREAAGISTSARSYPQAALVLNFGHRSDHAFTSTEFHTETGPFTQVPLPGNRSSLVWVVEPETAKELAALDDAALSMRIEQRMQSMLGRVSVEPGRQVYQLSGVTPRCFARNRVALVSEAAHVFPPIGAQGLNLGIRDIDDLIGITCKNRDDPGAVKALAAYDFKRRPDILARSNAVNLLNKSLLSQMLPAQMARSAGLGVLGGFAPLRAFFMREGLRPGSGFAALAGGLRKQIRR</sequence>
<dbReference type="Proteomes" id="UP000198894">
    <property type="component" value="Unassembled WGS sequence"/>
</dbReference>
<comment type="cofactor">
    <cofactor evidence="1">
        <name>FAD</name>
        <dbReference type="ChEBI" id="CHEBI:57692"/>
    </cofactor>
</comment>
<dbReference type="InterPro" id="IPR002938">
    <property type="entry name" value="FAD-bd"/>
</dbReference>
<dbReference type="InterPro" id="IPR010971">
    <property type="entry name" value="UbiH/COQ6"/>
</dbReference>
<dbReference type="Gene3D" id="3.50.50.60">
    <property type="entry name" value="FAD/NAD(P)-binding domain"/>
    <property type="match status" value="2"/>
</dbReference>
<protein>
    <submittedName>
        <fullName evidence="9">2-octaprenyl-6-methoxyphenol hydroxylase</fullName>
    </submittedName>
</protein>
<reference evidence="10" key="1">
    <citation type="submission" date="2016-10" db="EMBL/GenBank/DDBJ databases">
        <authorList>
            <person name="Varghese N."/>
            <person name="Submissions S."/>
        </authorList>
    </citation>
    <scope>NUCLEOTIDE SEQUENCE [LARGE SCALE GENOMIC DNA]</scope>
    <source>
        <strain evidence="10">CGMCC 1.11022</strain>
    </source>
</reference>
<dbReference type="PRINTS" id="PR00420">
    <property type="entry name" value="RNGMNOXGNASE"/>
</dbReference>
<dbReference type="GO" id="GO:0004497">
    <property type="term" value="F:monooxygenase activity"/>
    <property type="evidence" value="ECO:0007669"/>
    <property type="project" value="UniProtKB-KW"/>
</dbReference>
<dbReference type="SUPFAM" id="SSF51905">
    <property type="entry name" value="FAD/NAD(P)-binding domain"/>
    <property type="match status" value="1"/>
</dbReference>
<dbReference type="NCBIfam" id="NF005691">
    <property type="entry name" value="PRK07494.1"/>
    <property type="match status" value="1"/>
</dbReference>
<comment type="similarity">
    <text evidence="3">Belongs to the UbiH/COQ6 family.</text>
</comment>
<proteinExistence type="inferred from homology"/>
<dbReference type="UniPathway" id="UPA00232"/>
<evidence type="ECO:0000259" key="8">
    <source>
        <dbReference type="Pfam" id="PF01494"/>
    </source>
</evidence>
<keyword evidence="6" id="KW-0560">Oxidoreductase</keyword>
<evidence type="ECO:0000256" key="7">
    <source>
        <dbReference type="ARBA" id="ARBA00023033"/>
    </source>
</evidence>
<dbReference type="GO" id="GO:0006744">
    <property type="term" value="P:ubiquinone biosynthetic process"/>
    <property type="evidence" value="ECO:0007669"/>
    <property type="project" value="UniProtKB-UniPathway"/>
</dbReference>
<accession>A0A1G8KXC2</accession>
<dbReference type="GO" id="GO:0016705">
    <property type="term" value="F:oxidoreductase activity, acting on paired donors, with incorporation or reduction of molecular oxygen"/>
    <property type="evidence" value="ECO:0007669"/>
    <property type="project" value="InterPro"/>
</dbReference>
<organism evidence="9 10">
    <name type="scientific">Mesorhizobium muleiense</name>
    <dbReference type="NCBI Taxonomy" id="1004279"/>
    <lineage>
        <taxon>Bacteria</taxon>
        <taxon>Pseudomonadati</taxon>
        <taxon>Pseudomonadota</taxon>
        <taxon>Alphaproteobacteria</taxon>
        <taxon>Hyphomicrobiales</taxon>
        <taxon>Phyllobacteriaceae</taxon>
        <taxon>Mesorhizobium</taxon>
    </lineage>
</organism>
<evidence type="ECO:0000313" key="10">
    <source>
        <dbReference type="Proteomes" id="UP000198894"/>
    </source>
</evidence>
<dbReference type="AlphaFoldDB" id="A0A1G8KXC2"/>
<feature type="domain" description="FAD-binding" evidence="8">
    <location>
        <begin position="40"/>
        <end position="367"/>
    </location>
</feature>
<dbReference type="GO" id="GO:0071949">
    <property type="term" value="F:FAD binding"/>
    <property type="evidence" value="ECO:0007669"/>
    <property type="project" value="InterPro"/>
</dbReference>
<gene>
    <name evidence="9" type="ORF">SAMN05428953_10271</name>
</gene>
<evidence type="ECO:0000256" key="2">
    <source>
        <dbReference type="ARBA" id="ARBA00004749"/>
    </source>
</evidence>
<comment type="pathway">
    <text evidence="2">Cofactor biosynthesis; ubiquinone biosynthesis.</text>
</comment>
<dbReference type="EMBL" id="FNEE01000002">
    <property type="protein sequence ID" value="SDI48108.1"/>
    <property type="molecule type" value="Genomic_DNA"/>
</dbReference>
<evidence type="ECO:0000256" key="5">
    <source>
        <dbReference type="ARBA" id="ARBA00022827"/>
    </source>
</evidence>
<dbReference type="PANTHER" id="PTHR43876">
    <property type="entry name" value="UBIQUINONE BIOSYNTHESIS MONOOXYGENASE COQ6, MITOCHONDRIAL"/>
    <property type="match status" value="1"/>
</dbReference>
<evidence type="ECO:0000313" key="9">
    <source>
        <dbReference type="EMBL" id="SDI48108.1"/>
    </source>
</evidence>
<keyword evidence="5" id="KW-0274">FAD</keyword>